<feature type="transmembrane region" description="Helical" evidence="8">
    <location>
        <begin position="194"/>
        <end position="217"/>
    </location>
</feature>
<protein>
    <recommendedName>
        <fullName evidence="11">AEC family transporter</fullName>
    </recommendedName>
</protein>
<keyword evidence="7 8" id="KW-0472">Membrane</keyword>
<evidence type="ECO:0000256" key="1">
    <source>
        <dbReference type="ARBA" id="ARBA00004651"/>
    </source>
</evidence>
<accession>A0A5C1QNB5</accession>
<dbReference type="PANTHER" id="PTHR36838:SF4">
    <property type="entry name" value="AUXIN EFFLUX CARRIER FAMILY PROTEIN"/>
    <property type="match status" value="1"/>
</dbReference>
<keyword evidence="3" id="KW-0813">Transport</keyword>
<feature type="transmembrane region" description="Helical" evidence="8">
    <location>
        <begin position="259"/>
        <end position="277"/>
    </location>
</feature>
<dbReference type="InterPro" id="IPR038770">
    <property type="entry name" value="Na+/solute_symporter_sf"/>
</dbReference>
<keyword evidence="10" id="KW-1185">Reference proteome</keyword>
<keyword evidence="4" id="KW-1003">Cell membrane</keyword>
<evidence type="ECO:0000256" key="7">
    <source>
        <dbReference type="ARBA" id="ARBA00023136"/>
    </source>
</evidence>
<evidence type="ECO:0000313" key="10">
    <source>
        <dbReference type="Proteomes" id="UP000324209"/>
    </source>
</evidence>
<dbReference type="KEGG" id="ock:EXM22_14720"/>
<feature type="transmembrane region" description="Helical" evidence="8">
    <location>
        <begin position="37"/>
        <end position="58"/>
    </location>
</feature>
<feature type="transmembrane region" description="Helical" evidence="8">
    <location>
        <begin position="6"/>
        <end position="25"/>
    </location>
</feature>
<name>A0A5C1QNB5_9SPIO</name>
<feature type="transmembrane region" description="Helical" evidence="8">
    <location>
        <begin position="168"/>
        <end position="188"/>
    </location>
</feature>
<organism evidence="9 10">
    <name type="scientific">Oceanispirochaeta crateris</name>
    <dbReference type="NCBI Taxonomy" id="2518645"/>
    <lineage>
        <taxon>Bacteria</taxon>
        <taxon>Pseudomonadati</taxon>
        <taxon>Spirochaetota</taxon>
        <taxon>Spirochaetia</taxon>
        <taxon>Spirochaetales</taxon>
        <taxon>Spirochaetaceae</taxon>
        <taxon>Oceanispirochaeta</taxon>
    </lineage>
</organism>
<reference evidence="9 10" key="1">
    <citation type="submission" date="2019-02" db="EMBL/GenBank/DDBJ databases">
        <title>Complete Genome Sequence and Methylome Analysis of free living Spirochaetas.</title>
        <authorList>
            <person name="Fomenkov A."/>
            <person name="Dubinina G."/>
            <person name="Leshcheva N."/>
            <person name="Mikheeva N."/>
            <person name="Grabovich M."/>
            <person name="Vincze T."/>
            <person name="Roberts R.J."/>
        </authorList>
    </citation>
    <scope>NUCLEOTIDE SEQUENCE [LARGE SCALE GENOMIC DNA]</scope>
    <source>
        <strain evidence="9 10">K2</strain>
    </source>
</reference>
<dbReference type="AlphaFoldDB" id="A0A5C1QNB5"/>
<dbReference type="Gene3D" id="1.20.1530.20">
    <property type="match status" value="1"/>
</dbReference>
<comment type="similarity">
    <text evidence="2">Belongs to the auxin efflux carrier (TC 2.A.69) family.</text>
</comment>
<evidence type="ECO:0000256" key="6">
    <source>
        <dbReference type="ARBA" id="ARBA00022989"/>
    </source>
</evidence>
<feature type="transmembrane region" description="Helical" evidence="8">
    <location>
        <begin position="229"/>
        <end position="247"/>
    </location>
</feature>
<evidence type="ECO:0000256" key="4">
    <source>
        <dbReference type="ARBA" id="ARBA00022475"/>
    </source>
</evidence>
<proteinExistence type="inferred from homology"/>
<feature type="transmembrane region" description="Helical" evidence="8">
    <location>
        <begin position="129"/>
        <end position="148"/>
    </location>
</feature>
<dbReference type="GO" id="GO:0005886">
    <property type="term" value="C:plasma membrane"/>
    <property type="evidence" value="ECO:0007669"/>
    <property type="project" value="UniProtKB-SubCell"/>
</dbReference>
<evidence type="ECO:0000256" key="5">
    <source>
        <dbReference type="ARBA" id="ARBA00022692"/>
    </source>
</evidence>
<dbReference type="GO" id="GO:0055085">
    <property type="term" value="P:transmembrane transport"/>
    <property type="evidence" value="ECO:0007669"/>
    <property type="project" value="InterPro"/>
</dbReference>
<comment type="subcellular location">
    <subcellularLocation>
        <location evidence="1">Cell membrane</location>
        <topology evidence="1">Multi-pass membrane protein</topology>
    </subcellularLocation>
</comment>
<feature type="transmembrane region" description="Helical" evidence="8">
    <location>
        <begin position="289"/>
        <end position="309"/>
    </location>
</feature>
<keyword evidence="5 8" id="KW-0812">Transmembrane</keyword>
<dbReference type="InterPro" id="IPR004776">
    <property type="entry name" value="Mem_transp_PIN-like"/>
</dbReference>
<dbReference type="RefSeq" id="WP_149487247.1">
    <property type="nucleotide sequence ID" value="NZ_CP036150.1"/>
</dbReference>
<evidence type="ECO:0000256" key="8">
    <source>
        <dbReference type="SAM" id="Phobius"/>
    </source>
</evidence>
<feature type="transmembrane region" description="Helical" evidence="8">
    <location>
        <begin position="97"/>
        <end position="117"/>
    </location>
</feature>
<feature type="transmembrane region" description="Helical" evidence="8">
    <location>
        <begin position="64"/>
        <end position="85"/>
    </location>
</feature>
<dbReference type="PANTHER" id="PTHR36838">
    <property type="entry name" value="AUXIN EFFLUX CARRIER FAMILY PROTEIN"/>
    <property type="match status" value="1"/>
</dbReference>
<dbReference type="Proteomes" id="UP000324209">
    <property type="component" value="Chromosome"/>
</dbReference>
<keyword evidence="6 8" id="KW-1133">Transmembrane helix</keyword>
<dbReference type="OrthoDB" id="419762at2"/>
<evidence type="ECO:0000256" key="3">
    <source>
        <dbReference type="ARBA" id="ARBA00022448"/>
    </source>
</evidence>
<dbReference type="Pfam" id="PF03547">
    <property type="entry name" value="Mem_trans"/>
    <property type="match status" value="1"/>
</dbReference>
<gene>
    <name evidence="9" type="ORF">EXM22_14720</name>
</gene>
<evidence type="ECO:0000313" key="9">
    <source>
        <dbReference type="EMBL" id="QEN09171.1"/>
    </source>
</evidence>
<dbReference type="EMBL" id="CP036150">
    <property type="protein sequence ID" value="QEN09171.1"/>
    <property type="molecule type" value="Genomic_DNA"/>
</dbReference>
<sequence length="310" mass="33751">MYILSILAPVLIIVSLGKVLFEIKFLDSAFFSGCTKIIFWVGLPALMIYNIGNATFYISVVQKIITVLFISVSIIIVISLISSGFMQLSRQKRKTFIHTSFHCNISYIGLPIIFFSLVPQGGGNELTEIASMAAGIMILFNNTLTTIIMNCGTKRLTPLNILKILKKIILSPIILACILGFTISIYHISLPHAINRVLLALGNMSLPLALIGVGARLDFKDIHSNLKTAIFVSVMNALMLPAIGYLIGKKLSLTNGEMLIALIFLAGPAASSSFIYAKEMNGDPILASKVILISTLLSVIPLSIILYLFI</sequence>
<evidence type="ECO:0008006" key="11">
    <source>
        <dbReference type="Google" id="ProtNLM"/>
    </source>
</evidence>
<evidence type="ECO:0000256" key="2">
    <source>
        <dbReference type="ARBA" id="ARBA00010145"/>
    </source>
</evidence>